<dbReference type="EMBL" id="CAJOBC010004154">
    <property type="protein sequence ID" value="CAF3816784.1"/>
    <property type="molecule type" value="Genomic_DNA"/>
</dbReference>
<feature type="compositionally biased region" description="Polar residues" evidence="1">
    <location>
        <begin position="135"/>
        <end position="155"/>
    </location>
</feature>
<dbReference type="Proteomes" id="UP000663829">
    <property type="component" value="Unassembled WGS sequence"/>
</dbReference>
<evidence type="ECO:0000313" key="3">
    <source>
        <dbReference type="EMBL" id="CAF1047012.1"/>
    </source>
</evidence>
<accession>A0A814K6R3</accession>
<gene>
    <name evidence="3" type="ORF">GPM918_LOCUS16081</name>
    <name evidence="4" type="ORF">SRO942_LOCUS16081</name>
</gene>
<dbReference type="GO" id="GO:0042981">
    <property type="term" value="P:regulation of apoptotic process"/>
    <property type="evidence" value="ECO:0007669"/>
    <property type="project" value="InterPro"/>
</dbReference>
<dbReference type="OrthoDB" id="9996794at2759"/>
<dbReference type="EMBL" id="CAJNOQ010004154">
    <property type="protein sequence ID" value="CAF1047012.1"/>
    <property type="molecule type" value="Genomic_DNA"/>
</dbReference>
<sequence length="782" mass="91164">MDRENANSTRLRVNRINLIQKLDSNELVPKLVKLHILDNENQQQIQSGTSRIDRARRLIDCLLDKKDKPKNWYLQFRSILQENQTYQELIVSLDNTIIRTPDFALQAQDAFHTKHSEGQVFRDIVNDDLLKPRTPKQTNNDGKSSAPKTNQESITNIEFDPYDMKKILIEGQFQKVIDNLNYHSQVPEKLFQTLSESSLESDQQQLQMEKEVYDDMRRLELMDNLIKKEKALANQCLFETRLVDHLLEEKEKYHLFYKYFHYLSAIYGHHIDQEFFKSYHKLTQQHLTDDTVKHLTTKGFLLYDFLFDYGKYDLCHQLAELMIQMLTKYTRQANQPSAALLMSSFDVCCKLIKVHNVRFEIKQAWTRIEAAAEIAETIKSGSKNVDFTPLYCVASQTAFEDANFDAALQYAYRGLKIVDKADHKMIVELLCNTAQALTSKWIMNKAQSTVLMAVQYARKYCGQNSPQYLKALQQLVQFSNEFIQDKTTLDLAQYAFDRARIITGYESLPVAHCHRSVSKSYITMKNFDSDLFLQHANEAYRIAQDWFGVNDVKLLPFKLTLANAFQAKANNILQQDKNSGKLNYFNEALQLVQESLKTSEELFGTMSFKVAQVHRLISSTYLSKKMFSEAEHHLNTCVQIYKLCLPPNSFHYLVTRASLGLLYKQQNDLARALKIFQEIAQSLDTKTQSFRWINMVLENLIECYTNLNDEENAVKVREEFTEWKQSHKRLNLFQEINNEPRSLQQFLHDSTRFENAKNKVAALMFTQNKARTKATTNNKTET</sequence>
<dbReference type="GO" id="GO:1990756">
    <property type="term" value="F:ubiquitin-like ligase-substrate adaptor activity"/>
    <property type="evidence" value="ECO:0007669"/>
    <property type="project" value="TreeGrafter"/>
</dbReference>
<dbReference type="Gene3D" id="1.25.40.10">
    <property type="entry name" value="Tetratricopeptide repeat domain"/>
    <property type="match status" value="1"/>
</dbReference>
<dbReference type="Proteomes" id="UP000681722">
    <property type="component" value="Unassembled WGS sequence"/>
</dbReference>
<dbReference type="PANTHER" id="PTHR46575">
    <property type="entry name" value="AMYLOID PROTEIN-BINDING PROTEIN 2"/>
    <property type="match status" value="1"/>
</dbReference>
<feature type="region of interest" description="Disordered" evidence="1">
    <location>
        <begin position="126"/>
        <end position="155"/>
    </location>
</feature>
<dbReference type="GO" id="GO:0031462">
    <property type="term" value="C:Cul2-RING ubiquitin ligase complex"/>
    <property type="evidence" value="ECO:0007669"/>
    <property type="project" value="TreeGrafter"/>
</dbReference>
<name>A0A814K6R3_9BILA</name>
<dbReference type="InterPro" id="IPR011990">
    <property type="entry name" value="TPR-like_helical_dom_sf"/>
</dbReference>
<dbReference type="InterPro" id="IPR001315">
    <property type="entry name" value="CARD"/>
</dbReference>
<dbReference type="AlphaFoldDB" id="A0A814K6R3"/>
<dbReference type="InterPro" id="IPR011029">
    <property type="entry name" value="DEATH-like_dom_sf"/>
</dbReference>
<dbReference type="SUPFAM" id="SSF47986">
    <property type="entry name" value="DEATH domain"/>
    <property type="match status" value="1"/>
</dbReference>
<reference evidence="3" key="1">
    <citation type="submission" date="2021-02" db="EMBL/GenBank/DDBJ databases">
        <authorList>
            <person name="Nowell W R."/>
        </authorList>
    </citation>
    <scope>NUCLEOTIDE SEQUENCE</scope>
</reference>
<dbReference type="GO" id="GO:0043161">
    <property type="term" value="P:proteasome-mediated ubiquitin-dependent protein catabolic process"/>
    <property type="evidence" value="ECO:0007669"/>
    <property type="project" value="TreeGrafter"/>
</dbReference>
<feature type="domain" description="CARD" evidence="2">
    <location>
        <begin position="3"/>
        <end position="68"/>
    </location>
</feature>
<evidence type="ECO:0000259" key="2">
    <source>
        <dbReference type="PROSITE" id="PS50209"/>
    </source>
</evidence>
<comment type="caution">
    <text evidence="3">The sequence shown here is derived from an EMBL/GenBank/DDBJ whole genome shotgun (WGS) entry which is preliminary data.</text>
</comment>
<dbReference type="PROSITE" id="PS50209">
    <property type="entry name" value="CARD"/>
    <property type="match status" value="1"/>
</dbReference>
<dbReference type="Pfam" id="PF00619">
    <property type="entry name" value="CARD"/>
    <property type="match status" value="1"/>
</dbReference>
<dbReference type="PANTHER" id="PTHR46575:SF1">
    <property type="entry name" value="AMYLOID PROTEIN-BINDING PROTEIN 2"/>
    <property type="match status" value="1"/>
</dbReference>
<dbReference type="CDD" id="cd01671">
    <property type="entry name" value="CARD"/>
    <property type="match status" value="1"/>
</dbReference>
<dbReference type="GO" id="GO:0006886">
    <property type="term" value="P:intracellular protein transport"/>
    <property type="evidence" value="ECO:0007669"/>
    <property type="project" value="InterPro"/>
</dbReference>
<protein>
    <recommendedName>
        <fullName evidence="2">CARD domain-containing protein</fullName>
    </recommendedName>
</protein>
<evidence type="ECO:0000256" key="1">
    <source>
        <dbReference type="SAM" id="MobiDB-lite"/>
    </source>
</evidence>
<keyword evidence="5" id="KW-1185">Reference proteome</keyword>
<dbReference type="SUPFAM" id="SSF48452">
    <property type="entry name" value="TPR-like"/>
    <property type="match status" value="1"/>
</dbReference>
<evidence type="ECO:0000313" key="4">
    <source>
        <dbReference type="EMBL" id="CAF3816784.1"/>
    </source>
</evidence>
<evidence type="ECO:0000313" key="5">
    <source>
        <dbReference type="Proteomes" id="UP000663829"/>
    </source>
</evidence>
<dbReference type="Gene3D" id="1.10.533.10">
    <property type="entry name" value="Death Domain, Fas"/>
    <property type="match status" value="1"/>
</dbReference>
<dbReference type="InterPro" id="IPR042476">
    <property type="entry name" value="APPBP2"/>
</dbReference>
<organism evidence="3 5">
    <name type="scientific">Didymodactylos carnosus</name>
    <dbReference type="NCBI Taxonomy" id="1234261"/>
    <lineage>
        <taxon>Eukaryota</taxon>
        <taxon>Metazoa</taxon>
        <taxon>Spiralia</taxon>
        <taxon>Gnathifera</taxon>
        <taxon>Rotifera</taxon>
        <taxon>Eurotatoria</taxon>
        <taxon>Bdelloidea</taxon>
        <taxon>Philodinida</taxon>
        <taxon>Philodinidae</taxon>
        <taxon>Didymodactylos</taxon>
    </lineage>
</organism>
<proteinExistence type="predicted"/>